<keyword evidence="4 9" id="KW-0460">Magnesium</keyword>
<dbReference type="GO" id="GO:0000287">
    <property type="term" value="F:magnesium ion binding"/>
    <property type="evidence" value="ECO:0007669"/>
    <property type="project" value="UniProtKB-UniRule"/>
</dbReference>
<sequence length="269" mass="28943">MNKIDAVILDWAGTVVDYGSVAPTTIFVEAFSQAFDFPITLAEARVPMGMGKWDHIRALGKLDSVNTRWVEQFGQPMSNENVDLIYRTFMPLQQAKVVEHAAPIKGALTAIAWMKSKDIKIGSCSGYPKAVMDVLVPVAADLGYAPDCVVASDELAAGSRPGPWMALENVNRLGIKSVAACVKVDDSVPGIEEGLNAGMWSVGIAVTGNGVGMTESEWQACDDQQRKLLTEAAYDALYEAGAHYVVDALADIVPVMQLINSRLARGERP</sequence>
<comment type="subunit">
    <text evidence="1 9">Homodimer.</text>
</comment>
<evidence type="ECO:0000256" key="1">
    <source>
        <dbReference type="ARBA" id="ARBA00011738"/>
    </source>
</evidence>
<dbReference type="InterPro" id="IPR023198">
    <property type="entry name" value="PGP-like_dom2"/>
</dbReference>
<evidence type="ECO:0000256" key="7">
    <source>
        <dbReference type="ARBA" id="ARBA00056573"/>
    </source>
</evidence>
<comment type="catalytic activity">
    <reaction evidence="6 9">
        <text>phosphonoacetaldehyde + H2O = acetaldehyde + phosphate + H(+)</text>
        <dbReference type="Rhea" id="RHEA:18905"/>
        <dbReference type="ChEBI" id="CHEBI:15343"/>
        <dbReference type="ChEBI" id="CHEBI:15377"/>
        <dbReference type="ChEBI" id="CHEBI:15378"/>
        <dbReference type="ChEBI" id="CHEBI:43474"/>
        <dbReference type="ChEBI" id="CHEBI:58383"/>
        <dbReference type="EC" id="3.11.1.1"/>
    </reaction>
</comment>
<dbReference type="GO" id="GO:0008967">
    <property type="term" value="F:phosphoglycolate phosphatase activity"/>
    <property type="evidence" value="ECO:0007669"/>
    <property type="project" value="TreeGrafter"/>
</dbReference>
<organism evidence="10 11">
    <name type="scientific">Shewanella psychrophila</name>
    <dbReference type="NCBI Taxonomy" id="225848"/>
    <lineage>
        <taxon>Bacteria</taxon>
        <taxon>Pseudomonadati</taxon>
        <taxon>Pseudomonadota</taxon>
        <taxon>Gammaproteobacteria</taxon>
        <taxon>Alteromonadales</taxon>
        <taxon>Shewanellaceae</taxon>
        <taxon>Shewanella</taxon>
    </lineage>
</organism>
<feature type="active site" description="Schiff-base intermediate with substrate" evidence="9">
    <location>
        <position position="52"/>
    </location>
</feature>
<protein>
    <recommendedName>
        <fullName evidence="8 9">Phosphonoacetaldehyde hydrolase</fullName>
        <shortName evidence="9">Phosphonatase</shortName>
        <ecNumber evidence="8 9">3.11.1.1</ecNumber>
    </recommendedName>
    <alternativeName>
        <fullName evidence="9">Phosphonoacetaldehyde phosphonohydrolase</fullName>
    </alternativeName>
</protein>
<dbReference type="Proteomes" id="UP000189545">
    <property type="component" value="Chromosome"/>
</dbReference>
<dbReference type="NCBIfam" id="TIGR01509">
    <property type="entry name" value="HAD-SF-IA-v3"/>
    <property type="match status" value="1"/>
</dbReference>
<evidence type="ECO:0000256" key="4">
    <source>
        <dbReference type="ARBA" id="ARBA00022842"/>
    </source>
</evidence>
<evidence type="ECO:0000256" key="2">
    <source>
        <dbReference type="ARBA" id="ARBA00022723"/>
    </source>
</evidence>
<dbReference type="EMBL" id="CP014782">
    <property type="protein sequence ID" value="AQS39238.1"/>
    <property type="molecule type" value="Genomic_DNA"/>
</dbReference>
<dbReference type="Pfam" id="PF00702">
    <property type="entry name" value="Hydrolase"/>
    <property type="match status" value="1"/>
</dbReference>
<feature type="binding site" evidence="9">
    <location>
        <position position="10"/>
    </location>
    <ligand>
        <name>Mg(2+)</name>
        <dbReference type="ChEBI" id="CHEBI:18420"/>
    </ligand>
</feature>
<dbReference type="SUPFAM" id="SSF56784">
    <property type="entry name" value="HAD-like"/>
    <property type="match status" value="1"/>
</dbReference>
<comment type="cofactor">
    <cofactor evidence="9">
        <name>Mg(2+)</name>
        <dbReference type="ChEBI" id="CHEBI:18420"/>
    </cofactor>
    <text evidence="9">Binds 1 Mg(2+) ion per subunit.</text>
</comment>
<keyword evidence="2 9" id="KW-0479">Metal-binding</keyword>
<dbReference type="InterPro" id="IPR050155">
    <property type="entry name" value="HAD-like_hydrolase_sf"/>
</dbReference>
<dbReference type="InterPro" id="IPR006439">
    <property type="entry name" value="HAD-SF_hydro_IA"/>
</dbReference>
<dbReference type="GO" id="GO:0005829">
    <property type="term" value="C:cytosol"/>
    <property type="evidence" value="ECO:0007669"/>
    <property type="project" value="TreeGrafter"/>
</dbReference>
<dbReference type="PANTHER" id="PTHR43434">
    <property type="entry name" value="PHOSPHOGLYCOLATE PHOSPHATASE"/>
    <property type="match status" value="1"/>
</dbReference>
<dbReference type="HAMAP" id="MF_01375">
    <property type="entry name" value="PhnX"/>
    <property type="match status" value="1"/>
</dbReference>
<feature type="binding site" evidence="9">
    <location>
        <position position="12"/>
    </location>
    <ligand>
        <name>Mg(2+)</name>
        <dbReference type="ChEBI" id="CHEBI:18420"/>
    </ligand>
</feature>
<dbReference type="InterPro" id="IPR006323">
    <property type="entry name" value="Phosphonoacetald_hydro"/>
</dbReference>
<gene>
    <name evidence="9" type="primary">phnX</name>
    <name evidence="10" type="ORF">Sps_04132</name>
</gene>
<dbReference type="EC" id="3.11.1.1" evidence="8 9"/>
<keyword evidence="11" id="KW-1185">Reference proteome</keyword>
<dbReference type="SFLD" id="SFLDG01129">
    <property type="entry name" value="C1.5:_HAD__Beta-PGM__Phosphata"/>
    <property type="match status" value="1"/>
</dbReference>
<evidence type="ECO:0000313" key="10">
    <source>
        <dbReference type="EMBL" id="AQS39238.1"/>
    </source>
</evidence>
<dbReference type="AlphaFoldDB" id="A0A1S6HUZ2"/>
<feature type="binding site" evidence="9">
    <location>
        <position position="186"/>
    </location>
    <ligand>
        <name>Mg(2+)</name>
        <dbReference type="ChEBI" id="CHEBI:18420"/>
    </ligand>
</feature>
<comment type="function">
    <text evidence="7 9">Involved in phosphonate degradation.</text>
</comment>
<dbReference type="Gene3D" id="3.40.50.1000">
    <property type="entry name" value="HAD superfamily/HAD-like"/>
    <property type="match status" value="1"/>
</dbReference>
<evidence type="ECO:0000256" key="5">
    <source>
        <dbReference type="ARBA" id="ARBA00023270"/>
    </source>
</evidence>
<dbReference type="RefSeq" id="WP_077754181.1">
    <property type="nucleotide sequence ID" value="NZ_CP014782.1"/>
</dbReference>
<evidence type="ECO:0000313" key="11">
    <source>
        <dbReference type="Proteomes" id="UP000189545"/>
    </source>
</evidence>
<evidence type="ECO:0000256" key="3">
    <source>
        <dbReference type="ARBA" id="ARBA00022801"/>
    </source>
</evidence>
<feature type="active site" description="Nucleophile" evidence="9">
    <location>
        <position position="10"/>
    </location>
</feature>
<keyword evidence="3 9" id="KW-0378">Hydrolase</keyword>
<dbReference type="Gene3D" id="1.10.150.240">
    <property type="entry name" value="Putative phosphatase, domain 2"/>
    <property type="match status" value="1"/>
</dbReference>
<evidence type="ECO:0000256" key="8">
    <source>
        <dbReference type="ARBA" id="ARBA00066472"/>
    </source>
</evidence>
<dbReference type="InterPro" id="IPR023214">
    <property type="entry name" value="HAD_sf"/>
</dbReference>
<dbReference type="NCBIfam" id="TIGR01422">
    <property type="entry name" value="phosphonatase"/>
    <property type="match status" value="1"/>
</dbReference>
<name>A0A1S6HUZ2_9GAMM</name>
<comment type="similarity">
    <text evidence="9">Belongs to the HAD-like hydrolase superfamily. PhnX family.</text>
</comment>
<dbReference type="GO" id="GO:0050194">
    <property type="term" value="F:phosphonoacetaldehyde hydrolase activity"/>
    <property type="evidence" value="ECO:0007669"/>
    <property type="project" value="UniProtKB-UniRule"/>
</dbReference>
<proteinExistence type="inferred from homology"/>
<dbReference type="SFLD" id="SFLDS00003">
    <property type="entry name" value="Haloacid_Dehalogenase"/>
    <property type="match status" value="1"/>
</dbReference>
<evidence type="ECO:0000256" key="9">
    <source>
        <dbReference type="HAMAP-Rule" id="MF_01375"/>
    </source>
</evidence>
<accession>A0A1S6HUZ2</accession>
<dbReference type="STRING" id="225848.Sps_04132"/>
<dbReference type="GO" id="GO:0019700">
    <property type="term" value="P:organic phosphonate catabolic process"/>
    <property type="evidence" value="ECO:0007669"/>
    <property type="project" value="InterPro"/>
</dbReference>
<dbReference type="KEGG" id="spsw:Sps_04132"/>
<dbReference type="FunFam" id="1.10.150.240:FF:000006">
    <property type="entry name" value="Phosphonoacetaldehyde hydrolase"/>
    <property type="match status" value="1"/>
</dbReference>
<dbReference type="GO" id="GO:0006281">
    <property type="term" value="P:DNA repair"/>
    <property type="evidence" value="ECO:0007669"/>
    <property type="project" value="TreeGrafter"/>
</dbReference>
<keyword evidence="5 9" id="KW-0704">Schiff base</keyword>
<evidence type="ECO:0000256" key="6">
    <source>
        <dbReference type="ARBA" id="ARBA00052005"/>
    </source>
</evidence>
<dbReference type="InterPro" id="IPR036412">
    <property type="entry name" value="HAD-like_sf"/>
</dbReference>
<dbReference type="PANTHER" id="PTHR43434:SF19">
    <property type="entry name" value="PHOSPHONOACETALDEHYDE HYDROLASE"/>
    <property type="match status" value="1"/>
</dbReference>
<reference evidence="10 11" key="1">
    <citation type="submission" date="2016-03" db="EMBL/GenBank/DDBJ databases">
        <title>Complete genome sequence of Shewanella psychrophila WP2, a deep sea bacterium isolated from west Pacific sediment.</title>
        <authorList>
            <person name="Xu G."/>
            <person name="Jian H."/>
        </authorList>
    </citation>
    <scope>NUCLEOTIDE SEQUENCE [LARGE SCALE GENOMIC DNA]</scope>
    <source>
        <strain evidence="10 11">WP2</strain>
    </source>
</reference>
<dbReference type="OrthoDB" id="5504491at2"/>